<evidence type="ECO:0000256" key="9">
    <source>
        <dbReference type="ARBA" id="ARBA00022968"/>
    </source>
</evidence>
<feature type="domain" description="Fringe-like glycosyltransferase" evidence="12">
    <location>
        <begin position="24"/>
        <end position="153"/>
    </location>
</feature>
<evidence type="ECO:0000256" key="4">
    <source>
        <dbReference type="ARBA" id="ARBA00012557"/>
    </source>
</evidence>
<dbReference type="InterPro" id="IPR026050">
    <property type="entry name" value="C1GALT1/C1GALT1_chp1"/>
</dbReference>
<evidence type="ECO:0000256" key="6">
    <source>
        <dbReference type="ARBA" id="ARBA00022679"/>
    </source>
</evidence>
<dbReference type="Gene3D" id="3.90.550.50">
    <property type="match status" value="1"/>
</dbReference>
<dbReference type="EC" id="2.4.1.122" evidence="4"/>
<feature type="non-terminal residue" evidence="13">
    <location>
        <position position="250"/>
    </location>
</feature>
<comment type="similarity">
    <text evidence="3">Belongs to the glycosyltransferase 31 family. Beta3-Gal-T subfamily.</text>
</comment>
<keyword evidence="7" id="KW-0812">Transmembrane</keyword>
<dbReference type="Pfam" id="PF02434">
    <property type="entry name" value="Fringe"/>
    <property type="match status" value="1"/>
</dbReference>
<keyword evidence="11" id="KW-0472">Membrane</keyword>
<sequence>MKREKIKLRKSYSISRQFPTKIAREINKTDNAEMLITPEKEGRDHLTAKVRYALTYAYEKHRHEFDWFLKCDDDTYVIMENLRHMLASTDHNKPSYMGFHMKLLVKNGYMSGGGGYVISSRALRDVVRIGFKNGFCLLDGGNEDVEIGKCLQASGAQVLSTLDMSGEETFHAVSLFEHLTANPETFWLKNYAWNKHSMGQMCCSRYSVTYHYVRPDEMYIFHHLLYHTEVLGILRPPVPDKIFDLQPVNP</sequence>
<evidence type="ECO:0000256" key="10">
    <source>
        <dbReference type="ARBA" id="ARBA00022989"/>
    </source>
</evidence>
<keyword evidence="9" id="KW-0735">Signal-anchor</keyword>
<gene>
    <name evidence="13" type="ORF">MAR_031046</name>
</gene>
<keyword evidence="8" id="KW-0547">Nucleotide-binding</keyword>
<evidence type="ECO:0000256" key="8">
    <source>
        <dbReference type="ARBA" id="ARBA00022741"/>
    </source>
</evidence>
<evidence type="ECO:0000259" key="12">
    <source>
        <dbReference type="Pfam" id="PF02434"/>
    </source>
</evidence>
<evidence type="ECO:0000256" key="3">
    <source>
        <dbReference type="ARBA" id="ARBA00006462"/>
    </source>
</evidence>
<dbReference type="InterPro" id="IPR003378">
    <property type="entry name" value="Fringe-like_glycosylTrfase"/>
</dbReference>
<evidence type="ECO:0000256" key="2">
    <source>
        <dbReference type="ARBA" id="ARBA00004922"/>
    </source>
</evidence>
<keyword evidence="10" id="KW-1133">Transmembrane helix</keyword>
<dbReference type="EMBL" id="CP111021">
    <property type="protein sequence ID" value="WAR16452.1"/>
    <property type="molecule type" value="Genomic_DNA"/>
</dbReference>
<name>A0ABY7F5Z3_MYAAR</name>
<accession>A0ABY7F5Z3</accession>
<dbReference type="PANTHER" id="PTHR23033">
    <property type="entry name" value="BETA1,3-GALACTOSYLTRANSFERASE"/>
    <property type="match status" value="1"/>
</dbReference>
<keyword evidence="14" id="KW-1185">Reference proteome</keyword>
<evidence type="ECO:0000256" key="1">
    <source>
        <dbReference type="ARBA" id="ARBA00004606"/>
    </source>
</evidence>
<organism evidence="13 14">
    <name type="scientific">Mya arenaria</name>
    <name type="common">Soft-shell clam</name>
    <dbReference type="NCBI Taxonomy" id="6604"/>
    <lineage>
        <taxon>Eukaryota</taxon>
        <taxon>Metazoa</taxon>
        <taxon>Spiralia</taxon>
        <taxon>Lophotrochozoa</taxon>
        <taxon>Mollusca</taxon>
        <taxon>Bivalvia</taxon>
        <taxon>Autobranchia</taxon>
        <taxon>Heteroconchia</taxon>
        <taxon>Euheterodonta</taxon>
        <taxon>Imparidentia</taxon>
        <taxon>Neoheterodontei</taxon>
        <taxon>Myida</taxon>
        <taxon>Myoidea</taxon>
        <taxon>Myidae</taxon>
        <taxon>Mya</taxon>
    </lineage>
</organism>
<protein>
    <recommendedName>
        <fullName evidence="4">N-acetylgalactosaminide beta-1,3-galactosyltransferase</fullName>
        <ecNumber evidence="4">2.4.1.122</ecNumber>
    </recommendedName>
</protein>
<keyword evidence="6" id="KW-0808">Transferase</keyword>
<evidence type="ECO:0000256" key="11">
    <source>
        <dbReference type="ARBA" id="ARBA00023136"/>
    </source>
</evidence>
<evidence type="ECO:0000256" key="5">
    <source>
        <dbReference type="ARBA" id="ARBA00022676"/>
    </source>
</evidence>
<dbReference type="Proteomes" id="UP001164746">
    <property type="component" value="Chromosome 10"/>
</dbReference>
<evidence type="ECO:0000256" key="7">
    <source>
        <dbReference type="ARBA" id="ARBA00022692"/>
    </source>
</evidence>
<keyword evidence="5" id="KW-0328">Glycosyltransferase</keyword>
<proteinExistence type="inferred from homology"/>
<comment type="pathway">
    <text evidence="2">Protein modification; protein glycosylation.</text>
</comment>
<comment type="subcellular location">
    <subcellularLocation>
        <location evidence="1">Membrane</location>
        <topology evidence="1">Single-pass type II membrane protein</topology>
    </subcellularLocation>
</comment>
<dbReference type="PANTHER" id="PTHR23033:SF14">
    <property type="entry name" value="GLYCOPROTEIN-N-ACETYLGALACTOSAMINE 3-BETA-GALACTOSYLTRANSFERASE 1-RELATED"/>
    <property type="match status" value="1"/>
</dbReference>
<reference evidence="13" key="1">
    <citation type="submission" date="2022-11" db="EMBL/GenBank/DDBJ databases">
        <title>Centuries of genome instability and evolution in soft-shell clam transmissible cancer (bioRxiv).</title>
        <authorList>
            <person name="Hart S.F.M."/>
            <person name="Yonemitsu M.A."/>
            <person name="Giersch R.M."/>
            <person name="Beal B.F."/>
            <person name="Arriagada G."/>
            <person name="Davis B.W."/>
            <person name="Ostrander E.A."/>
            <person name="Goff S.P."/>
            <person name="Metzger M.J."/>
        </authorList>
    </citation>
    <scope>NUCLEOTIDE SEQUENCE</scope>
    <source>
        <strain evidence="13">MELC-2E11</strain>
        <tissue evidence="13">Siphon/mantle</tissue>
    </source>
</reference>
<evidence type="ECO:0000313" key="13">
    <source>
        <dbReference type="EMBL" id="WAR16452.1"/>
    </source>
</evidence>
<evidence type="ECO:0000313" key="14">
    <source>
        <dbReference type="Proteomes" id="UP001164746"/>
    </source>
</evidence>